<dbReference type="PANTHER" id="PTHR30590">
    <property type="entry name" value="INNER MEMBRANE PROTEIN"/>
    <property type="match status" value="1"/>
</dbReference>
<feature type="transmembrane region" description="Helical" evidence="1">
    <location>
        <begin position="139"/>
        <end position="157"/>
    </location>
</feature>
<evidence type="ECO:0000313" key="4">
    <source>
        <dbReference type="Proteomes" id="UP000275076"/>
    </source>
</evidence>
<name>A0A3R9QNK1_9BACI</name>
<feature type="transmembrane region" description="Helical" evidence="1">
    <location>
        <begin position="275"/>
        <end position="295"/>
    </location>
</feature>
<accession>A0A3R9QNK1</accession>
<dbReference type="InterPro" id="IPR007349">
    <property type="entry name" value="DUF418"/>
</dbReference>
<protein>
    <submittedName>
        <fullName evidence="3">DUF418 domain-containing protein</fullName>
    </submittedName>
</protein>
<feature type="transmembrane region" description="Helical" evidence="1">
    <location>
        <begin position="341"/>
        <end position="361"/>
    </location>
</feature>
<organism evidence="3 4">
    <name type="scientific">Salibacterium salarium</name>
    <dbReference type="NCBI Taxonomy" id="284579"/>
    <lineage>
        <taxon>Bacteria</taxon>
        <taxon>Bacillati</taxon>
        <taxon>Bacillota</taxon>
        <taxon>Bacilli</taxon>
        <taxon>Bacillales</taxon>
        <taxon>Bacillaceae</taxon>
    </lineage>
</organism>
<dbReference type="PANTHER" id="PTHR30590:SF2">
    <property type="entry name" value="INNER MEMBRANE PROTEIN"/>
    <property type="match status" value="1"/>
</dbReference>
<feature type="domain" description="DUF418" evidence="2">
    <location>
        <begin position="228"/>
        <end position="380"/>
    </location>
</feature>
<keyword evidence="4" id="KW-1185">Reference proteome</keyword>
<evidence type="ECO:0000313" key="3">
    <source>
        <dbReference type="EMBL" id="RSL34186.1"/>
    </source>
</evidence>
<evidence type="ECO:0000256" key="1">
    <source>
        <dbReference type="SAM" id="Phobius"/>
    </source>
</evidence>
<sequence length="393" mass="45156">MVIHKQRLDVIDALRGWALFGILIANLLIFQYGIWGKDNISYFHLSSNDMYSYYFVKIFVESSFMPIFTFIFGYGLILMKNSLQRNELRVKSHMFRRFIVLIVFGLLHSIFLWEGDILFIYGCMGLFLLMFVHRKPKTLLIWGLSLFIIFAAVSVLGSGDDSILTSKSETTSYLDETLKVYSTGTYSDIKYHRNNVDPLELHPGEAVFTLLLTPFFISPMFLFGMYAAHKKWLHHPMYKKKQFTFGVLTLIPIGLLLKSLPYLFQSLNAIDMSMIGGNILSFGYICLFAFVFSIFHANPWFVPFKNIGKLSLTNYIAQTIICTSIFYGYGLGMFGQISVTASILLGMIIFSLQAVGSTMYLKYFNHGPLEKLTKICVYMKRHSFRKKNTMKAS</sequence>
<feature type="transmembrane region" description="Helical" evidence="1">
    <location>
        <begin position="243"/>
        <end position="263"/>
    </location>
</feature>
<feature type="transmembrane region" description="Helical" evidence="1">
    <location>
        <begin position="12"/>
        <end position="34"/>
    </location>
</feature>
<keyword evidence="1" id="KW-1133">Transmembrane helix</keyword>
<dbReference type="AlphaFoldDB" id="A0A3R9QNK1"/>
<dbReference type="OrthoDB" id="9807744at2"/>
<feature type="transmembrane region" description="Helical" evidence="1">
    <location>
        <begin position="94"/>
        <end position="111"/>
    </location>
</feature>
<dbReference type="RefSeq" id="WP_125555010.1">
    <property type="nucleotide sequence ID" value="NZ_RBVX01000004.1"/>
</dbReference>
<dbReference type="Proteomes" id="UP000275076">
    <property type="component" value="Unassembled WGS sequence"/>
</dbReference>
<comment type="caution">
    <text evidence="3">The sequence shown here is derived from an EMBL/GenBank/DDBJ whole genome shotgun (WGS) entry which is preliminary data.</text>
</comment>
<feature type="transmembrane region" description="Helical" evidence="1">
    <location>
        <begin position="206"/>
        <end position="228"/>
    </location>
</feature>
<proteinExistence type="predicted"/>
<reference evidence="3 4" key="1">
    <citation type="submission" date="2018-10" db="EMBL/GenBank/DDBJ databases">
        <title>Draft genome sequence of Bacillus salarius IM0101, isolated from a hypersaline soil in Inner Mongolia, China.</title>
        <authorList>
            <person name="Yamprayoonswat W."/>
            <person name="Boonvisut S."/>
            <person name="Jumpathong W."/>
            <person name="Sittihan S."/>
            <person name="Ruangsuj P."/>
            <person name="Wanthongcharoen S."/>
            <person name="Thongpramul N."/>
            <person name="Pimmason S."/>
            <person name="Yu B."/>
            <person name="Yasawong M."/>
        </authorList>
    </citation>
    <scope>NUCLEOTIDE SEQUENCE [LARGE SCALE GENOMIC DNA]</scope>
    <source>
        <strain evidence="3 4">IM0101</strain>
    </source>
</reference>
<feature type="transmembrane region" description="Helical" evidence="1">
    <location>
        <begin position="54"/>
        <end position="74"/>
    </location>
</feature>
<dbReference type="EMBL" id="RBVX01000004">
    <property type="protein sequence ID" value="RSL34186.1"/>
    <property type="molecule type" value="Genomic_DNA"/>
</dbReference>
<keyword evidence="1" id="KW-0812">Transmembrane</keyword>
<gene>
    <name evidence="3" type="ORF">D7Z54_06380</name>
</gene>
<feature type="transmembrane region" description="Helical" evidence="1">
    <location>
        <begin position="315"/>
        <end position="335"/>
    </location>
</feature>
<dbReference type="Pfam" id="PF04235">
    <property type="entry name" value="DUF418"/>
    <property type="match status" value="1"/>
</dbReference>
<keyword evidence="1" id="KW-0472">Membrane</keyword>
<evidence type="ECO:0000259" key="2">
    <source>
        <dbReference type="Pfam" id="PF04235"/>
    </source>
</evidence>
<dbReference type="InterPro" id="IPR052529">
    <property type="entry name" value="Bact_Transport_Assoc"/>
</dbReference>